<dbReference type="Pfam" id="PF10974">
    <property type="entry name" value="DUF2804"/>
    <property type="match status" value="1"/>
</dbReference>
<protein>
    <recommendedName>
        <fullName evidence="3">DUF2804 domain-containing protein</fullName>
    </recommendedName>
</protein>
<proteinExistence type="predicted"/>
<evidence type="ECO:0000313" key="2">
    <source>
        <dbReference type="Proteomes" id="UP000704762"/>
    </source>
</evidence>
<dbReference type="RefSeq" id="WP_204919372.1">
    <property type="nucleotide sequence ID" value="NZ_BAAAQP010000003.1"/>
</dbReference>
<evidence type="ECO:0000313" key="1">
    <source>
        <dbReference type="EMBL" id="MBM7800143.1"/>
    </source>
</evidence>
<name>A0ABS2RMA4_9ACTN</name>
<gene>
    <name evidence="1" type="ORF">JOE57_003064</name>
</gene>
<comment type="caution">
    <text evidence="1">The sequence shown here is derived from an EMBL/GenBank/DDBJ whole genome shotgun (WGS) entry which is preliminary data.</text>
</comment>
<organism evidence="1 2">
    <name type="scientific">Microlunatus panaciterrae</name>
    <dbReference type="NCBI Taxonomy" id="400768"/>
    <lineage>
        <taxon>Bacteria</taxon>
        <taxon>Bacillati</taxon>
        <taxon>Actinomycetota</taxon>
        <taxon>Actinomycetes</taxon>
        <taxon>Propionibacteriales</taxon>
        <taxon>Propionibacteriaceae</taxon>
        <taxon>Microlunatus</taxon>
    </lineage>
</organism>
<dbReference type="InterPro" id="IPR021243">
    <property type="entry name" value="DUF2804"/>
</dbReference>
<dbReference type="PANTHER" id="PTHR35868">
    <property type="entry name" value="DUF2804 DOMAIN-CONTAINING PROTEIN-RELATED"/>
    <property type="match status" value="1"/>
</dbReference>
<dbReference type="PANTHER" id="PTHR35868:SF3">
    <property type="entry name" value="DUF2804 DOMAIN-CONTAINING PROTEIN"/>
    <property type="match status" value="1"/>
</dbReference>
<keyword evidence="2" id="KW-1185">Reference proteome</keyword>
<accession>A0ABS2RMA4</accession>
<reference evidence="1 2" key="1">
    <citation type="submission" date="2021-01" db="EMBL/GenBank/DDBJ databases">
        <title>Sequencing the genomes of 1000 actinobacteria strains.</title>
        <authorList>
            <person name="Klenk H.-P."/>
        </authorList>
    </citation>
    <scope>NUCLEOTIDE SEQUENCE [LARGE SCALE GENOMIC DNA]</scope>
    <source>
        <strain evidence="1 2">DSM 18662</strain>
    </source>
</reference>
<sequence>MTRQHEVEITEPVDLCLPDGRLNPAAVGWTRRPLHRSVLTGWGRRKRWEYWGIVSPSHIIGVTVSSLDYVGVHELYVLDRQTEVETDCTRVVPLGRGVELPERSGVGTVSGRAPGLRIDIDQQPDGTLLVATGPDVRLQLLVEQPAGHESLGVVVPWSRQQFVYTAKDVGRPVSGSLHLRYEEHPVPLDSSFAVLDHSRGRWPYRTHWTWAAGSGTEAGRQLAIQLGGGWTDGTGSTENALFVQGRMHKISEDLTWEYRRDARRRPWLIRGERLAASFHPFHERVARTNLGLVAGETHQMFGFFEGWASTDSGERVGLDGLVGWVEEADNRW</sequence>
<dbReference type="Proteomes" id="UP000704762">
    <property type="component" value="Unassembled WGS sequence"/>
</dbReference>
<evidence type="ECO:0008006" key="3">
    <source>
        <dbReference type="Google" id="ProtNLM"/>
    </source>
</evidence>
<dbReference type="EMBL" id="JAFBCF010000001">
    <property type="protein sequence ID" value="MBM7800143.1"/>
    <property type="molecule type" value="Genomic_DNA"/>
</dbReference>